<dbReference type="Gene3D" id="2.30.42.10">
    <property type="match status" value="1"/>
</dbReference>
<evidence type="ECO:0000256" key="4">
    <source>
        <dbReference type="SAM" id="MobiDB-lite"/>
    </source>
</evidence>
<dbReference type="AlphaFoldDB" id="A0A7S3ETG8"/>
<feature type="region of interest" description="Disordered" evidence="4">
    <location>
        <begin position="1"/>
        <end position="32"/>
    </location>
</feature>
<dbReference type="PROSITE" id="PS50106">
    <property type="entry name" value="PDZ"/>
    <property type="match status" value="1"/>
</dbReference>
<dbReference type="InterPro" id="IPR039663">
    <property type="entry name" value="AIP/AIPL1/TTC9"/>
</dbReference>
<organism evidence="6">
    <name type="scientific">Haptolina ericina</name>
    <dbReference type="NCBI Taxonomy" id="156174"/>
    <lineage>
        <taxon>Eukaryota</taxon>
        <taxon>Haptista</taxon>
        <taxon>Haptophyta</taxon>
        <taxon>Prymnesiophyceae</taxon>
        <taxon>Prymnesiales</taxon>
        <taxon>Prymnesiaceae</taxon>
        <taxon>Haptolina</taxon>
    </lineage>
</organism>
<protein>
    <recommendedName>
        <fullName evidence="5">PDZ domain-containing protein</fullName>
    </recommendedName>
</protein>
<gene>
    <name evidence="6" type="ORF">HERI1096_LOCUS4326</name>
</gene>
<keyword evidence="1" id="KW-0677">Repeat</keyword>
<keyword evidence="2 3" id="KW-0802">TPR repeat</keyword>
<feature type="repeat" description="TPR" evidence="3">
    <location>
        <begin position="218"/>
        <end position="251"/>
    </location>
</feature>
<name>A0A7S3ETG8_9EUKA</name>
<dbReference type="InterPro" id="IPR019734">
    <property type="entry name" value="TPR_rpt"/>
</dbReference>
<dbReference type="SMART" id="SM00028">
    <property type="entry name" value="TPR"/>
    <property type="match status" value="3"/>
</dbReference>
<dbReference type="InterPro" id="IPR036034">
    <property type="entry name" value="PDZ_sf"/>
</dbReference>
<dbReference type="InterPro" id="IPR011990">
    <property type="entry name" value="TPR-like_helical_dom_sf"/>
</dbReference>
<evidence type="ECO:0000256" key="1">
    <source>
        <dbReference type="ARBA" id="ARBA00022737"/>
    </source>
</evidence>
<dbReference type="SUPFAM" id="SSF50156">
    <property type="entry name" value="PDZ domain-like"/>
    <property type="match status" value="1"/>
</dbReference>
<evidence type="ECO:0000256" key="2">
    <source>
        <dbReference type="ARBA" id="ARBA00022803"/>
    </source>
</evidence>
<dbReference type="Gene3D" id="1.25.40.10">
    <property type="entry name" value="Tetratricopeptide repeat domain"/>
    <property type="match status" value="1"/>
</dbReference>
<dbReference type="EMBL" id="HBHX01007810">
    <property type="protein sequence ID" value="CAE0103668.1"/>
    <property type="molecule type" value="Transcribed_RNA"/>
</dbReference>
<evidence type="ECO:0000313" key="6">
    <source>
        <dbReference type="EMBL" id="CAE0103668.1"/>
    </source>
</evidence>
<reference evidence="6" key="1">
    <citation type="submission" date="2021-01" db="EMBL/GenBank/DDBJ databases">
        <authorList>
            <person name="Corre E."/>
            <person name="Pelletier E."/>
            <person name="Niang G."/>
            <person name="Scheremetjew M."/>
            <person name="Finn R."/>
            <person name="Kale V."/>
            <person name="Holt S."/>
            <person name="Cochrane G."/>
            <person name="Meng A."/>
            <person name="Brown T."/>
            <person name="Cohen L."/>
        </authorList>
    </citation>
    <scope>NUCLEOTIDE SEQUENCE</scope>
    <source>
        <strain evidence="6">CCMP281</strain>
    </source>
</reference>
<dbReference type="PROSITE" id="PS50005">
    <property type="entry name" value="TPR"/>
    <property type="match status" value="1"/>
</dbReference>
<dbReference type="SUPFAM" id="SSF48452">
    <property type="entry name" value="TPR-like"/>
    <property type="match status" value="1"/>
</dbReference>
<dbReference type="InterPro" id="IPR001478">
    <property type="entry name" value="PDZ"/>
</dbReference>
<feature type="domain" description="PDZ" evidence="5">
    <location>
        <begin position="52"/>
        <end position="127"/>
    </location>
</feature>
<proteinExistence type="predicted"/>
<evidence type="ECO:0000259" key="5">
    <source>
        <dbReference type="PROSITE" id="PS50106"/>
    </source>
</evidence>
<sequence>MLVECSSGSPRLEVNEGDHGEGNATDSDGDREELEIPFLATEVAPLEELEKEVRLHREGDEQLGLVLDASNVVVMLREDTPASRSGQFEVGDHVVAVQGVEVNKERRVAMVLRELADAAVVVIRLRRAMRRKRYSDHLDHGPLMTADEILAAQTREADLRYEMCQQGNALLVNDTEEAAAEARRAGGVEGLDPGTRKHLESMWRMQARSKLAKRLSAADMLRDEGNDKFSAGEYEKALEEYEFALDMFKYEMANLLRDQQQAELGDEGRGLGSEDLPAIQQVRVPCLLNAAACHIKLSGKQHFTKALACCEEVLRANPPAEKRAKAHFRAAQANHKLGNPREAWASLQTAQELHPTSREIRSLQLEVSRELKSLKSAERQDRDGMLQTGMNHRQIFKQEKLTYAARLSLLRHLLPEPAAEDAGSEAPSRQRAEALLEQAAHVGWANLGREEQLVFGQLWSAAQPRLKAQVVRDGRDAGVFPPRDEEKIFGQNLPGALMSKPFPDQLAWLSPQQKQRARGLALVIWQRGAETLDNEERRLCEALGLLTISNPNCKWHTLLLGSGGAQLILSQARAHLWPFRPPTLRVVDAVMGASLSAPTVQRLNTSARRPLACGELGILKSYDKAWAEALEAGWGWSLVLEDDAVPLLDGGWLQLLALLPSLVESVALVDPEWRLISLAPVDSANFFAVCDPQDIPLLVGEAAPAWARRPTRIENTDWRRIGPTFHAFGWIYRAPLMQALVDAFDEGTPPLNPLDVWVWEVMASRDMLAHALAPSQPLIDARGGVQSAERGTGSVKAAQ</sequence>
<dbReference type="PANTHER" id="PTHR11242">
    <property type="entry name" value="ARYL HYDROCARBON RECEPTOR INTERACTING PROTEIN RELATED"/>
    <property type="match status" value="1"/>
</dbReference>
<evidence type="ECO:0000256" key="3">
    <source>
        <dbReference type="PROSITE-ProRule" id="PRU00339"/>
    </source>
</evidence>
<dbReference type="PANTHER" id="PTHR11242:SF0">
    <property type="entry name" value="TPR_REGION DOMAIN-CONTAINING PROTEIN"/>
    <property type="match status" value="1"/>
</dbReference>
<accession>A0A7S3ETG8</accession>